<evidence type="ECO:0000256" key="6">
    <source>
        <dbReference type="ARBA" id="ARBA00023242"/>
    </source>
</evidence>
<dbReference type="InterPro" id="IPR003228">
    <property type="entry name" value="TFIID_TAF12_dom"/>
</dbReference>
<keyword evidence="6" id="KW-0539">Nucleus</keyword>
<dbReference type="InterPro" id="IPR009072">
    <property type="entry name" value="Histone-fold"/>
</dbReference>
<dbReference type="PANTHER" id="PTHR12264">
    <property type="entry name" value="TRANSCRIPTION INITIATION FACTOR TFIID SUBUNIT 12"/>
    <property type="match status" value="1"/>
</dbReference>
<dbReference type="GO" id="GO:0046982">
    <property type="term" value="F:protein heterodimerization activity"/>
    <property type="evidence" value="ECO:0007669"/>
    <property type="project" value="InterPro"/>
</dbReference>
<keyword evidence="4" id="KW-0805">Transcription regulation</keyword>
<evidence type="ECO:0000256" key="3">
    <source>
        <dbReference type="ARBA" id="ARBA00017484"/>
    </source>
</evidence>
<reference evidence="8" key="1">
    <citation type="submission" date="2025-08" db="UniProtKB">
        <authorList>
            <consortium name="Ensembl"/>
        </authorList>
    </citation>
    <scope>IDENTIFICATION</scope>
</reference>
<dbReference type="AlphaFoldDB" id="A0A3Q3DHY9"/>
<keyword evidence="9" id="KW-1185">Reference proteome</keyword>
<name>A0A3Q3DHY9_HIPCM</name>
<protein>
    <recommendedName>
        <fullName evidence="3">Transcription initiation factor TFIID subunit 12</fullName>
    </recommendedName>
</protein>
<dbReference type="Pfam" id="PF03847">
    <property type="entry name" value="TFIID_20kDa"/>
    <property type="match status" value="1"/>
</dbReference>
<organism evidence="8 9">
    <name type="scientific">Hippocampus comes</name>
    <name type="common">Tiger tail seahorse</name>
    <dbReference type="NCBI Taxonomy" id="109280"/>
    <lineage>
        <taxon>Eukaryota</taxon>
        <taxon>Metazoa</taxon>
        <taxon>Chordata</taxon>
        <taxon>Craniata</taxon>
        <taxon>Vertebrata</taxon>
        <taxon>Euteleostomi</taxon>
        <taxon>Actinopterygii</taxon>
        <taxon>Neopterygii</taxon>
        <taxon>Teleostei</taxon>
        <taxon>Neoteleostei</taxon>
        <taxon>Acanthomorphata</taxon>
        <taxon>Syngnathiaria</taxon>
        <taxon>Syngnathiformes</taxon>
        <taxon>Syngnathoidei</taxon>
        <taxon>Syngnathidae</taxon>
        <taxon>Hippocampus</taxon>
    </lineage>
</organism>
<sequence>MCYSTCCQTFETHQSPINGWPECINCSNCRSIGAGMANSTATAVKVMGAPGPAGRSSPEGSQVLSKKKLQDLVREIDPNEQLDEDVEEMLLQIADDFIESVVTAACQLARHRKSNSLEVKDVQLHLERQWNMWIPGYGSDEIRPFKKACTTEAHKQRMALIRKTTKK</sequence>
<dbReference type="Proteomes" id="UP000264820">
    <property type="component" value="Unplaced"/>
</dbReference>
<evidence type="ECO:0000259" key="7">
    <source>
        <dbReference type="Pfam" id="PF03847"/>
    </source>
</evidence>
<proteinExistence type="inferred from homology"/>
<evidence type="ECO:0000256" key="2">
    <source>
        <dbReference type="ARBA" id="ARBA00007530"/>
    </source>
</evidence>
<dbReference type="FunFam" id="1.10.20.10:FF:000011">
    <property type="entry name" value="Transcription initiation factor TFIID subunit 12"/>
    <property type="match status" value="1"/>
</dbReference>
<dbReference type="InterPro" id="IPR037794">
    <property type="entry name" value="TAF12"/>
</dbReference>
<evidence type="ECO:0000256" key="1">
    <source>
        <dbReference type="ARBA" id="ARBA00004123"/>
    </source>
</evidence>
<keyword evidence="5" id="KW-0804">Transcription</keyword>
<dbReference type="GO" id="GO:0051123">
    <property type="term" value="P:RNA polymerase II preinitiation complex assembly"/>
    <property type="evidence" value="ECO:0007669"/>
    <property type="project" value="TreeGrafter"/>
</dbReference>
<dbReference type="GO" id="GO:0000124">
    <property type="term" value="C:SAGA complex"/>
    <property type="evidence" value="ECO:0007669"/>
    <property type="project" value="InterPro"/>
</dbReference>
<comment type="subcellular location">
    <subcellularLocation>
        <location evidence="1">Nucleus</location>
    </subcellularLocation>
</comment>
<evidence type="ECO:0000256" key="4">
    <source>
        <dbReference type="ARBA" id="ARBA00023015"/>
    </source>
</evidence>
<reference evidence="8" key="2">
    <citation type="submission" date="2025-09" db="UniProtKB">
        <authorList>
            <consortium name="Ensembl"/>
        </authorList>
    </citation>
    <scope>IDENTIFICATION</scope>
</reference>
<evidence type="ECO:0000313" key="9">
    <source>
        <dbReference type="Proteomes" id="UP000264820"/>
    </source>
</evidence>
<accession>A0A3Q3DHY9</accession>
<evidence type="ECO:0000313" key="8">
    <source>
        <dbReference type="Ensembl" id="ENSHCOP00000012650.1"/>
    </source>
</evidence>
<dbReference type="GO" id="GO:0003677">
    <property type="term" value="F:DNA binding"/>
    <property type="evidence" value="ECO:0007669"/>
    <property type="project" value="TreeGrafter"/>
</dbReference>
<dbReference type="PANTHER" id="PTHR12264:SF21">
    <property type="entry name" value="TRANSCRIPTION INITIATION FACTOR TFIID SUBUNIT 12"/>
    <property type="match status" value="1"/>
</dbReference>
<dbReference type="Ensembl" id="ENSHCOT00000019747.1">
    <property type="protein sequence ID" value="ENSHCOP00000012650.1"/>
    <property type="gene ID" value="ENSHCOG00000015844.1"/>
</dbReference>
<comment type="similarity">
    <text evidence="2">Belongs to the TAF12 family.</text>
</comment>
<dbReference type="GO" id="GO:0005669">
    <property type="term" value="C:transcription factor TFIID complex"/>
    <property type="evidence" value="ECO:0007669"/>
    <property type="project" value="InterPro"/>
</dbReference>
<dbReference type="GO" id="GO:0017025">
    <property type="term" value="F:TBP-class protein binding"/>
    <property type="evidence" value="ECO:0007669"/>
    <property type="project" value="TreeGrafter"/>
</dbReference>
<feature type="domain" description="Transcription initiation factor TFIID subunit 12" evidence="7">
    <location>
        <begin position="65"/>
        <end position="132"/>
    </location>
</feature>
<dbReference type="CDD" id="cd07981">
    <property type="entry name" value="HFD_TAF12"/>
    <property type="match status" value="1"/>
</dbReference>
<dbReference type="Gene3D" id="1.10.20.10">
    <property type="entry name" value="Histone, subunit A"/>
    <property type="match status" value="1"/>
</dbReference>
<evidence type="ECO:0000256" key="5">
    <source>
        <dbReference type="ARBA" id="ARBA00023163"/>
    </source>
</evidence>
<dbReference type="GeneTree" id="ENSGT00390000002144"/>
<dbReference type="SUPFAM" id="SSF47113">
    <property type="entry name" value="Histone-fold"/>
    <property type="match status" value="1"/>
</dbReference>